<dbReference type="Proteomes" id="UP001341840">
    <property type="component" value="Unassembled WGS sequence"/>
</dbReference>
<gene>
    <name evidence="8" type="ORF">PIB30_100691</name>
</gene>
<keyword evidence="7" id="KW-0325">Glycoprotein</keyword>
<evidence type="ECO:0000313" key="8">
    <source>
        <dbReference type="EMBL" id="MED6201976.1"/>
    </source>
</evidence>
<evidence type="ECO:0000256" key="4">
    <source>
        <dbReference type="ARBA" id="ARBA00022989"/>
    </source>
</evidence>
<evidence type="ECO:0000256" key="1">
    <source>
        <dbReference type="ARBA" id="ARBA00004479"/>
    </source>
</evidence>
<dbReference type="Gene3D" id="3.80.10.10">
    <property type="entry name" value="Ribonuclease Inhibitor"/>
    <property type="match status" value="1"/>
</dbReference>
<reference evidence="8 9" key="1">
    <citation type="journal article" date="2023" name="Plants (Basel)">
        <title>Bridging the Gap: Combining Genomics and Transcriptomics Approaches to Understand Stylosanthes scabra, an Orphan Legume from the Brazilian Caatinga.</title>
        <authorList>
            <person name="Ferreira-Neto J.R.C."/>
            <person name="da Silva M.D."/>
            <person name="Binneck E."/>
            <person name="de Melo N.F."/>
            <person name="da Silva R.H."/>
            <person name="de Melo A.L.T.M."/>
            <person name="Pandolfi V."/>
            <person name="Bustamante F.O."/>
            <person name="Brasileiro-Vidal A.C."/>
            <person name="Benko-Iseppon A.M."/>
        </authorList>
    </citation>
    <scope>NUCLEOTIDE SEQUENCE [LARGE SCALE GENOMIC DNA]</scope>
    <source>
        <tissue evidence="8">Leaves</tissue>
    </source>
</reference>
<accession>A0ABU6XWD9</accession>
<dbReference type="InterPro" id="IPR001611">
    <property type="entry name" value="Leu-rich_rpt"/>
</dbReference>
<name>A0ABU6XWD9_9FABA</name>
<dbReference type="EMBL" id="JASCZI010214295">
    <property type="protein sequence ID" value="MED6201976.1"/>
    <property type="molecule type" value="Genomic_DNA"/>
</dbReference>
<evidence type="ECO:0000256" key="7">
    <source>
        <dbReference type="ARBA" id="ARBA00023180"/>
    </source>
</evidence>
<dbReference type="InterPro" id="IPR032675">
    <property type="entry name" value="LRR_dom_sf"/>
</dbReference>
<dbReference type="PANTHER" id="PTHR48063:SF98">
    <property type="entry name" value="LRR RECEPTOR-LIKE SERINE_THREONINE-PROTEIN KINASE FLS2"/>
    <property type="match status" value="1"/>
</dbReference>
<dbReference type="InterPro" id="IPR046956">
    <property type="entry name" value="RLP23-like"/>
</dbReference>
<evidence type="ECO:0000256" key="2">
    <source>
        <dbReference type="ARBA" id="ARBA00022692"/>
    </source>
</evidence>
<keyword evidence="5" id="KW-0472">Membrane</keyword>
<proteinExistence type="predicted"/>
<evidence type="ECO:0000256" key="6">
    <source>
        <dbReference type="ARBA" id="ARBA00023170"/>
    </source>
</evidence>
<evidence type="ECO:0000256" key="3">
    <source>
        <dbReference type="ARBA" id="ARBA00022729"/>
    </source>
</evidence>
<keyword evidence="9" id="KW-1185">Reference proteome</keyword>
<keyword evidence="2" id="KW-0812">Transmembrane</keyword>
<keyword evidence="4" id="KW-1133">Transmembrane helix</keyword>
<keyword evidence="6" id="KW-0675">Receptor</keyword>
<feature type="non-terminal residue" evidence="8">
    <location>
        <position position="1"/>
    </location>
</feature>
<dbReference type="Pfam" id="PF00560">
    <property type="entry name" value="LRR_1"/>
    <property type="match status" value="4"/>
</dbReference>
<sequence>FVLSSIITITKFNFSNSIAVLDLSWNTFTSHKILSWVSSFTPKLVDLDLSANNLKGSSNMSTHSAVVMNSLEQLDLSSNGFQGGDLKSFMNTSMMNSLEQLDLHSNELNGEDLKSFMNACSLHSLNMGSTNLSQDLPSILGNLSLGCIRYSLQELDFSSNSITGTLSGLSKFRLLKRVDLSYNQLSGKIPEDAKLPPHLEYVSMESNSLEGSIPTSVFENTCNLSSLKLDYV</sequence>
<dbReference type="PANTHER" id="PTHR48063">
    <property type="entry name" value="LRR RECEPTOR-LIKE KINASE"/>
    <property type="match status" value="1"/>
</dbReference>
<comment type="subcellular location">
    <subcellularLocation>
        <location evidence="1">Membrane</location>
        <topology evidence="1">Single-pass type I membrane protein</topology>
    </subcellularLocation>
</comment>
<comment type="caution">
    <text evidence="8">The sequence shown here is derived from an EMBL/GenBank/DDBJ whole genome shotgun (WGS) entry which is preliminary data.</text>
</comment>
<keyword evidence="3" id="KW-0732">Signal</keyword>
<evidence type="ECO:0000256" key="5">
    <source>
        <dbReference type="ARBA" id="ARBA00023136"/>
    </source>
</evidence>
<evidence type="ECO:0000313" key="9">
    <source>
        <dbReference type="Proteomes" id="UP001341840"/>
    </source>
</evidence>
<organism evidence="8 9">
    <name type="scientific">Stylosanthes scabra</name>
    <dbReference type="NCBI Taxonomy" id="79078"/>
    <lineage>
        <taxon>Eukaryota</taxon>
        <taxon>Viridiplantae</taxon>
        <taxon>Streptophyta</taxon>
        <taxon>Embryophyta</taxon>
        <taxon>Tracheophyta</taxon>
        <taxon>Spermatophyta</taxon>
        <taxon>Magnoliopsida</taxon>
        <taxon>eudicotyledons</taxon>
        <taxon>Gunneridae</taxon>
        <taxon>Pentapetalae</taxon>
        <taxon>rosids</taxon>
        <taxon>fabids</taxon>
        <taxon>Fabales</taxon>
        <taxon>Fabaceae</taxon>
        <taxon>Papilionoideae</taxon>
        <taxon>50 kb inversion clade</taxon>
        <taxon>dalbergioids sensu lato</taxon>
        <taxon>Dalbergieae</taxon>
        <taxon>Pterocarpus clade</taxon>
        <taxon>Stylosanthes</taxon>
    </lineage>
</organism>
<protein>
    <submittedName>
        <fullName evidence="8">Uncharacterized protein</fullName>
    </submittedName>
</protein>
<dbReference type="SUPFAM" id="SSF52047">
    <property type="entry name" value="RNI-like"/>
    <property type="match status" value="1"/>
</dbReference>